<organism evidence="3 4">
    <name type="scientific">Photobacterium atrarenae</name>
    <dbReference type="NCBI Taxonomy" id="865757"/>
    <lineage>
        <taxon>Bacteria</taxon>
        <taxon>Pseudomonadati</taxon>
        <taxon>Pseudomonadota</taxon>
        <taxon>Gammaproteobacteria</taxon>
        <taxon>Vibrionales</taxon>
        <taxon>Vibrionaceae</taxon>
        <taxon>Photobacterium</taxon>
    </lineage>
</organism>
<evidence type="ECO:0000313" key="3">
    <source>
        <dbReference type="EMBL" id="UTV27193.1"/>
    </source>
</evidence>
<dbReference type="PANTHER" id="PTHR30157:SF0">
    <property type="entry name" value="NADPH-DEPENDENT FERRIC-CHELATE REDUCTASE"/>
    <property type="match status" value="1"/>
</dbReference>
<dbReference type="InterPro" id="IPR039261">
    <property type="entry name" value="FNR_nucleotide-bd"/>
</dbReference>
<dbReference type="InterPro" id="IPR039374">
    <property type="entry name" value="SIP_fam"/>
</dbReference>
<dbReference type="Pfam" id="PF04954">
    <property type="entry name" value="SIP"/>
    <property type="match status" value="1"/>
</dbReference>
<protein>
    <submittedName>
        <fullName evidence="3">Siderophore-interacting protein</fullName>
    </submittedName>
</protein>
<dbReference type="SUPFAM" id="SSF63380">
    <property type="entry name" value="Riboflavin synthase domain-like"/>
    <property type="match status" value="1"/>
</dbReference>
<dbReference type="Proteomes" id="UP001057998">
    <property type="component" value="Chromosome 1"/>
</dbReference>
<dbReference type="RefSeq" id="WP_255388408.1">
    <property type="nucleotide sequence ID" value="NZ_CP101508.1"/>
</dbReference>
<dbReference type="CDD" id="cd06193">
    <property type="entry name" value="siderophore_interacting"/>
    <property type="match status" value="1"/>
</dbReference>
<dbReference type="PANTHER" id="PTHR30157">
    <property type="entry name" value="FERRIC REDUCTASE, NADPH-DEPENDENT"/>
    <property type="match status" value="1"/>
</dbReference>
<dbReference type="InterPro" id="IPR013113">
    <property type="entry name" value="SIP_FAD-bd"/>
</dbReference>
<comment type="similarity">
    <text evidence="1">Belongs to the SIP oxidoreductase family.</text>
</comment>
<keyword evidence="4" id="KW-1185">Reference proteome</keyword>
<evidence type="ECO:0000259" key="2">
    <source>
        <dbReference type="PROSITE" id="PS51384"/>
    </source>
</evidence>
<dbReference type="InterPro" id="IPR017927">
    <property type="entry name" value="FAD-bd_FR_type"/>
</dbReference>
<proteinExistence type="inferred from homology"/>
<gene>
    <name evidence="3" type="ORF">NNL38_12730</name>
</gene>
<sequence>MSANDKPTGRRPVMLTVKHIQDITPSYRRICCTSPDLAHYPECSHGAHIKLMLPQPGQLEPVLPELTDKGPKWADPQQKPILRTFSIRALRREQHEIDIDVAMHGDIGPASQFALHAKPGDKVAISLPGGPHPMLKPARHYYMAGDLTAVPALSAMLEEMPADSQGYIAIQVTDERDIQDLPHPEGVEVRWFVGTPDSYQTLIDSVIAQPLVSDNSYFWLAGEEQIVVGLRKHVRRNLEVDRKSVYAVPYWRYGKNEEAYHQQRHNVMDDES</sequence>
<feature type="domain" description="FAD-binding FR-type" evidence="2">
    <location>
        <begin position="10"/>
        <end position="138"/>
    </location>
</feature>
<dbReference type="InterPro" id="IPR017938">
    <property type="entry name" value="Riboflavin_synthase-like_b-brl"/>
</dbReference>
<reference evidence="3" key="1">
    <citation type="submission" date="2022-07" db="EMBL/GenBank/DDBJ databases">
        <title>Genome sequencing of Photobacterium atrarenae GJH2-4.</title>
        <authorList>
            <person name="Park S.-J."/>
        </authorList>
    </citation>
    <scope>NUCLEOTIDE SEQUENCE</scope>
    <source>
        <strain evidence="3">GJH2-4</strain>
    </source>
</reference>
<accession>A0ABY5GFN5</accession>
<dbReference type="PROSITE" id="PS51384">
    <property type="entry name" value="FAD_FR"/>
    <property type="match status" value="1"/>
</dbReference>
<dbReference type="Gene3D" id="2.40.30.10">
    <property type="entry name" value="Translation factors"/>
    <property type="match status" value="1"/>
</dbReference>
<dbReference type="Gene3D" id="3.40.50.80">
    <property type="entry name" value="Nucleotide-binding domain of ferredoxin-NADP reductase (FNR) module"/>
    <property type="match status" value="1"/>
</dbReference>
<dbReference type="Pfam" id="PF08021">
    <property type="entry name" value="FAD_binding_9"/>
    <property type="match status" value="1"/>
</dbReference>
<name>A0ABY5GFN5_9GAMM</name>
<evidence type="ECO:0000256" key="1">
    <source>
        <dbReference type="ARBA" id="ARBA00035644"/>
    </source>
</evidence>
<dbReference type="InterPro" id="IPR007037">
    <property type="entry name" value="SIP_rossman_dom"/>
</dbReference>
<evidence type="ECO:0000313" key="4">
    <source>
        <dbReference type="Proteomes" id="UP001057998"/>
    </source>
</evidence>
<dbReference type="EMBL" id="CP101508">
    <property type="protein sequence ID" value="UTV27193.1"/>
    <property type="molecule type" value="Genomic_DNA"/>
</dbReference>